<accession>A0A0S7XMK0</accession>
<name>A0A0S7XMK0_9BACT</name>
<evidence type="ECO:0000256" key="2">
    <source>
        <dbReference type="SAM" id="SignalP"/>
    </source>
</evidence>
<feature type="signal peptide" evidence="2">
    <location>
        <begin position="1"/>
        <end position="21"/>
    </location>
</feature>
<dbReference type="Pfam" id="PF13620">
    <property type="entry name" value="CarboxypepD_reg"/>
    <property type="match status" value="5"/>
</dbReference>
<sequence length="479" mass="50021">MWKPVLLGILLCLAMSPPAVAQEAPPEALGSIRGTVKNTAGKPIEGATVKSVVGPESLGPVLSGPDGTYSLNDVPVGSYELVAAAPDHGSEAHYVVVEFAGHEAVADFILDVEGTIHGRVIDADTEQGIEGAQVTASSRDSAGDITDGDGFYTVRGLAASIYEVRATKEGYTPNFITDVDVNAGEQTTPDPIRLTRTGSVSGVVTDEDQNPIDHASVEACPFYDGMVWPTDEFYAFSNADGSFEITNVDAGEYYVYADKEGYGSAGQGPLTVTAGGTISDLALALPRAGAITGRVTDSKTGAPLGSVMVEAMVVHPFRWAYPEVETIAGGQDEGRYTIAGLTPGTYTLTSYHPDYSRSQVTTVVNPGETTTDVNISMAPLGAIGGTVTDKATGDPVPGAVIYVMYKGRTLGDFKALTSGEPGHEGDYLIRRLEPLTYFVSAEHNGLVSEPAEAVVVSGETTIVDLELQATDTPAEEAAE</sequence>
<protein>
    <recommendedName>
        <fullName evidence="5">Alpha-amylase</fullName>
    </recommendedName>
</protein>
<organism evidence="3 4">
    <name type="scientific">candidate division KD3-62 bacterium DG_56</name>
    <dbReference type="NCBI Taxonomy" id="1704032"/>
    <lineage>
        <taxon>Bacteria</taxon>
        <taxon>candidate division KD3-62</taxon>
    </lineage>
</organism>
<dbReference type="PANTHER" id="PTHR23303">
    <property type="entry name" value="CARBOXYPEPTIDASE REGULATORY REGION-CONTAINING"/>
    <property type="match status" value="1"/>
</dbReference>
<feature type="chain" id="PRO_5006640139" description="Alpha-amylase" evidence="2">
    <location>
        <begin position="22"/>
        <end position="479"/>
    </location>
</feature>
<dbReference type="InterPro" id="IPR051417">
    <property type="entry name" value="SDr/BOS_complex"/>
</dbReference>
<dbReference type="InterPro" id="IPR008969">
    <property type="entry name" value="CarboxyPept-like_regulatory"/>
</dbReference>
<dbReference type="InterPro" id="IPR013784">
    <property type="entry name" value="Carb-bd-like_fold"/>
</dbReference>
<dbReference type="Gene3D" id="2.60.40.1120">
    <property type="entry name" value="Carboxypeptidase-like, regulatory domain"/>
    <property type="match status" value="5"/>
</dbReference>
<evidence type="ECO:0000256" key="1">
    <source>
        <dbReference type="ARBA" id="ARBA00022729"/>
    </source>
</evidence>
<dbReference type="SUPFAM" id="SSF49464">
    <property type="entry name" value="Carboxypeptidase regulatory domain-like"/>
    <property type="match status" value="2"/>
</dbReference>
<proteinExistence type="predicted"/>
<evidence type="ECO:0008006" key="5">
    <source>
        <dbReference type="Google" id="ProtNLM"/>
    </source>
</evidence>
<comment type="caution">
    <text evidence="3">The sequence shown here is derived from an EMBL/GenBank/DDBJ whole genome shotgun (WGS) entry which is preliminary data.</text>
</comment>
<evidence type="ECO:0000313" key="3">
    <source>
        <dbReference type="EMBL" id="KPJ63084.1"/>
    </source>
</evidence>
<dbReference type="EMBL" id="LIZY01000092">
    <property type="protein sequence ID" value="KPJ63084.1"/>
    <property type="molecule type" value="Genomic_DNA"/>
</dbReference>
<reference evidence="3 4" key="1">
    <citation type="journal article" date="2015" name="Microbiome">
        <title>Genomic resolution of linkages in carbon, nitrogen, and sulfur cycling among widespread estuary sediment bacteria.</title>
        <authorList>
            <person name="Baker B.J."/>
            <person name="Lazar C.S."/>
            <person name="Teske A.P."/>
            <person name="Dick G.J."/>
        </authorList>
    </citation>
    <scope>NUCLEOTIDE SEQUENCE [LARGE SCALE GENOMIC DNA]</scope>
    <source>
        <strain evidence="3">DG_56</strain>
    </source>
</reference>
<dbReference type="PANTHER" id="PTHR23303:SF14">
    <property type="entry name" value="BOS COMPLEX SUBUNIT NOMO1-RELATED"/>
    <property type="match status" value="1"/>
</dbReference>
<dbReference type="SUPFAM" id="SSF49452">
    <property type="entry name" value="Starch-binding domain-like"/>
    <property type="match status" value="3"/>
</dbReference>
<dbReference type="AlphaFoldDB" id="A0A0S7XMK0"/>
<evidence type="ECO:0000313" key="4">
    <source>
        <dbReference type="Proteomes" id="UP000052020"/>
    </source>
</evidence>
<dbReference type="Proteomes" id="UP000052020">
    <property type="component" value="Unassembled WGS sequence"/>
</dbReference>
<keyword evidence="1 2" id="KW-0732">Signal</keyword>
<gene>
    <name evidence="3" type="ORF">AMK68_04170</name>
</gene>
<dbReference type="GO" id="GO:0030246">
    <property type="term" value="F:carbohydrate binding"/>
    <property type="evidence" value="ECO:0007669"/>
    <property type="project" value="InterPro"/>
</dbReference>